<dbReference type="InterPro" id="IPR011251">
    <property type="entry name" value="Luciferase-like_dom"/>
</dbReference>
<proteinExistence type="predicted"/>
<evidence type="ECO:0000256" key="2">
    <source>
        <dbReference type="ARBA" id="ARBA00023033"/>
    </source>
</evidence>
<dbReference type="InterPro" id="IPR036661">
    <property type="entry name" value="Luciferase-like_sf"/>
</dbReference>
<dbReference type="GO" id="GO:0004497">
    <property type="term" value="F:monooxygenase activity"/>
    <property type="evidence" value="ECO:0007669"/>
    <property type="project" value="UniProtKB-KW"/>
</dbReference>
<organism evidence="4 5">
    <name type="scientific">Microbacterium aurantiacum</name>
    <dbReference type="NCBI Taxonomy" id="162393"/>
    <lineage>
        <taxon>Bacteria</taxon>
        <taxon>Bacillati</taxon>
        <taxon>Actinomycetota</taxon>
        <taxon>Actinomycetes</taxon>
        <taxon>Micrococcales</taxon>
        <taxon>Microbacteriaceae</taxon>
        <taxon>Microbacterium</taxon>
    </lineage>
</organism>
<accession>A0AAJ2HDV6</accession>
<dbReference type="PANTHER" id="PTHR30137:SF8">
    <property type="entry name" value="BLR5498 PROTEIN"/>
    <property type="match status" value="1"/>
</dbReference>
<dbReference type="EMBL" id="JAHWXH010000001">
    <property type="protein sequence ID" value="MDS0244276.1"/>
    <property type="molecule type" value="Genomic_DNA"/>
</dbReference>
<gene>
    <name evidence="4" type="ORF">KZC50_01470</name>
</gene>
<dbReference type="Gene3D" id="3.20.20.30">
    <property type="entry name" value="Luciferase-like domain"/>
    <property type="match status" value="1"/>
</dbReference>
<dbReference type="GeneID" id="301456854"/>
<dbReference type="RefSeq" id="WP_310890362.1">
    <property type="nucleotide sequence ID" value="NZ_BAAAGR010000001.1"/>
</dbReference>
<reference evidence="4 5" key="1">
    <citation type="submission" date="2021-06" db="EMBL/GenBank/DDBJ databases">
        <title>Genome-based taxonomic framework of Microbacterium strains isolated from marine environment, the description of four new species and reclassification of four preexisting species.</title>
        <authorList>
            <person name="Lee S.D."/>
            <person name="Kim S.-M."/>
            <person name="Byeon Y.-S."/>
            <person name="Yang H.L."/>
            <person name="Kim I.S."/>
        </authorList>
    </citation>
    <scope>NUCLEOTIDE SEQUENCE [LARGE SCALE GENOMIC DNA]</scope>
    <source>
        <strain evidence="4 5">KACC 20514</strain>
    </source>
</reference>
<sequence length="384" mass="43223">MHRTAPVGDHPREDQMKYGIIEQGYVRRDADPFERVRQLVTEAQQADKYGFTSFAVSEQHFKFPTNSTGALDVILPWVAATTDLRMLPSAAILSLHHPLAIAERWATIDVLSEGRLDFAVGRGNTPKTASAFQIPHAETNARTMESLDIIFRAWSGEEFSYKGDFWEFEDIRVHPIPAQRPHPRVSLAAVSPGSAALAGKHQLGYLGGMHWLRWAQVHDRVNAYNEAWETGTPFEYAQPLHHISLQVPTHVAKTDKLAREQVEFGIVEYANRAMKQDILNHQLTYGTDSGMDTTGEFYDNFDGLLDLTSMIVGSPQLAIDKLLRVHEEYDIDEIIFHLDYAKHDELLECIRLLGEEVLPVVEKETARNPRPARTLATSTVASVS</sequence>
<evidence type="ECO:0000313" key="5">
    <source>
        <dbReference type="Proteomes" id="UP001183582"/>
    </source>
</evidence>
<feature type="domain" description="Luciferase-like" evidence="3">
    <location>
        <begin position="32"/>
        <end position="327"/>
    </location>
</feature>
<comment type="caution">
    <text evidence="4">The sequence shown here is derived from an EMBL/GenBank/DDBJ whole genome shotgun (WGS) entry which is preliminary data.</text>
</comment>
<evidence type="ECO:0000313" key="4">
    <source>
        <dbReference type="EMBL" id="MDS0244276.1"/>
    </source>
</evidence>
<dbReference type="GO" id="GO:0016705">
    <property type="term" value="F:oxidoreductase activity, acting on paired donors, with incorporation or reduction of molecular oxygen"/>
    <property type="evidence" value="ECO:0007669"/>
    <property type="project" value="InterPro"/>
</dbReference>
<dbReference type="Pfam" id="PF00296">
    <property type="entry name" value="Bac_luciferase"/>
    <property type="match status" value="1"/>
</dbReference>
<evidence type="ECO:0000256" key="1">
    <source>
        <dbReference type="ARBA" id="ARBA00023002"/>
    </source>
</evidence>
<dbReference type="SUPFAM" id="SSF51679">
    <property type="entry name" value="Bacterial luciferase-like"/>
    <property type="match status" value="1"/>
</dbReference>
<protein>
    <submittedName>
        <fullName evidence="4">LLM class flavin-dependent oxidoreductase</fullName>
    </submittedName>
</protein>
<evidence type="ECO:0000259" key="3">
    <source>
        <dbReference type="Pfam" id="PF00296"/>
    </source>
</evidence>
<keyword evidence="2" id="KW-0503">Monooxygenase</keyword>
<dbReference type="GO" id="GO:0005829">
    <property type="term" value="C:cytosol"/>
    <property type="evidence" value="ECO:0007669"/>
    <property type="project" value="TreeGrafter"/>
</dbReference>
<dbReference type="PANTHER" id="PTHR30137">
    <property type="entry name" value="LUCIFERASE-LIKE MONOOXYGENASE"/>
    <property type="match status" value="1"/>
</dbReference>
<dbReference type="AlphaFoldDB" id="A0AAJ2HDV6"/>
<keyword evidence="1" id="KW-0560">Oxidoreductase</keyword>
<dbReference type="Proteomes" id="UP001183582">
    <property type="component" value="Unassembled WGS sequence"/>
</dbReference>
<dbReference type="InterPro" id="IPR050766">
    <property type="entry name" value="Bact_Lucif_Oxidored"/>
</dbReference>
<name>A0AAJ2HDV6_9MICO</name>